<dbReference type="PANTHER" id="PTHR13323">
    <property type="entry name" value="LATE ENDOSOMAL/LYSOSOMAL MP1 INTERACTING PROTEIN"/>
    <property type="match status" value="1"/>
</dbReference>
<reference evidence="2 3" key="1">
    <citation type="submission" date="2013-11" db="EMBL/GenBank/DDBJ databases">
        <title>Comparative genomics of Ignicoccus.</title>
        <authorList>
            <person name="Podar M."/>
        </authorList>
    </citation>
    <scope>NUCLEOTIDE SEQUENCE [LARGE SCALE GENOMIC DNA]</scope>
    <source>
        <strain evidence="2 3">DSM 13165</strain>
    </source>
</reference>
<proteinExistence type="predicted"/>
<evidence type="ECO:0000313" key="3">
    <source>
        <dbReference type="Proteomes" id="UP000060778"/>
    </source>
</evidence>
<dbReference type="GO" id="GO:0032008">
    <property type="term" value="P:positive regulation of TOR signaling"/>
    <property type="evidence" value="ECO:0007669"/>
    <property type="project" value="InterPro"/>
</dbReference>
<organism evidence="2 3">
    <name type="scientific">Ignicoccus islandicus DSM 13165</name>
    <dbReference type="NCBI Taxonomy" id="940295"/>
    <lineage>
        <taxon>Archaea</taxon>
        <taxon>Thermoproteota</taxon>
        <taxon>Thermoprotei</taxon>
        <taxon>Desulfurococcales</taxon>
        <taxon>Desulfurococcaceae</taxon>
        <taxon>Ignicoccus</taxon>
    </lineage>
</organism>
<dbReference type="AlphaFoldDB" id="A0A0U3DVT0"/>
<dbReference type="OrthoDB" id="109999at2157"/>
<dbReference type="Gene3D" id="3.30.450.30">
    <property type="entry name" value="Dynein light chain 2a, cytoplasmic"/>
    <property type="match status" value="1"/>
</dbReference>
<dbReference type="InterPro" id="IPR004942">
    <property type="entry name" value="Roadblock/LAMTOR2_dom"/>
</dbReference>
<evidence type="ECO:0000259" key="1">
    <source>
        <dbReference type="SMART" id="SM00960"/>
    </source>
</evidence>
<protein>
    <submittedName>
        <fullName evidence="2">Dynein regulation protein LC7</fullName>
    </submittedName>
</protein>
<name>A0A0U3DVT0_9CREN</name>
<dbReference type="Proteomes" id="UP000060778">
    <property type="component" value="Chromosome"/>
</dbReference>
<dbReference type="GO" id="GO:0060090">
    <property type="term" value="F:molecular adaptor activity"/>
    <property type="evidence" value="ECO:0007669"/>
    <property type="project" value="InterPro"/>
</dbReference>
<dbReference type="RefSeq" id="WP_075049488.1">
    <property type="nucleotide sequence ID" value="NZ_CP006867.1"/>
</dbReference>
<dbReference type="EMBL" id="CP006867">
    <property type="protein sequence ID" value="ALU11546.1"/>
    <property type="molecule type" value="Genomic_DNA"/>
</dbReference>
<feature type="domain" description="Roadblock/LAMTOR2" evidence="1">
    <location>
        <begin position="7"/>
        <end position="96"/>
    </location>
</feature>
<dbReference type="GO" id="GO:0005085">
    <property type="term" value="F:guanyl-nucleotide exchange factor activity"/>
    <property type="evidence" value="ECO:0007669"/>
    <property type="project" value="InterPro"/>
</dbReference>
<dbReference type="SMART" id="SM00960">
    <property type="entry name" value="Robl_LC7"/>
    <property type="match status" value="1"/>
</dbReference>
<dbReference type="SUPFAM" id="SSF103196">
    <property type="entry name" value="Roadblock/LC7 domain"/>
    <property type="match status" value="1"/>
</dbReference>
<dbReference type="InterPro" id="IPR037587">
    <property type="entry name" value="LAMTOR2-like"/>
</dbReference>
<accession>A0A0U3DVT0</accession>
<gene>
    <name evidence="2" type="ORF">EYM_02345</name>
</gene>
<dbReference type="GeneID" id="30679869"/>
<keyword evidence="3" id="KW-1185">Reference proteome</keyword>
<dbReference type="Pfam" id="PF03259">
    <property type="entry name" value="Robl_LC7"/>
    <property type="match status" value="1"/>
</dbReference>
<dbReference type="KEGG" id="iis:EYM_02345"/>
<sequence length="122" mass="13380">MSTITPLKKVLNDMVKVEGIKSVMVISKDGFVIDYVVSTGEIDVESIAAMLVTIYGAVKRFGEEFNLGDAELTTVEYQEGKVLLSDIGDAIVVIITEKDALLGRVRYEIKRQKDRLQAALAA</sequence>
<dbReference type="STRING" id="940295.EYM_02345"/>
<evidence type="ECO:0000313" key="2">
    <source>
        <dbReference type="EMBL" id="ALU11546.1"/>
    </source>
</evidence>